<reference evidence="2 3" key="1">
    <citation type="journal article" date="2016" name="Nat. Commun.">
        <title>Thousands of microbial genomes shed light on interconnected biogeochemical processes in an aquifer system.</title>
        <authorList>
            <person name="Anantharaman K."/>
            <person name="Brown C.T."/>
            <person name="Hug L.A."/>
            <person name="Sharon I."/>
            <person name="Castelle C.J."/>
            <person name="Probst A.J."/>
            <person name="Thomas B.C."/>
            <person name="Singh A."/>
            <person name="Wilkins M.J."/>
            <person name="Karaoz U."/>
            <person name="Brodie E.L."/>
            <person name="Williams K.H."/>
            <person name="Hubbard S.S."/>
            <person name="Banfield J.F."/>
        </authorList>
    </citation>
    <scope>NUCLEOTIDE SEQUENCE [LARGE SCALE GENOMIC DNA]</scope>
</reference>
<dbReference type="PANTHER" id="PTHR39426">
    <property type="entry name" value="HOMOLOGY TO DEATH-ON-CURING PROTEIN OF PHAGE P1"/>
    <property type="match status" value="1"/>
</dbReference>
<dbReference type="InterPro" id="IPR003812">
    <property type="entry name" value="Fido"/>
</dbReference>
<evidence type="ECO:0000259" key="1">
    <source>
        <dbReference type="PROSITE" id="PS51459"/>
    </source>
</evidence>
<name>A0A1F5ZQH7_9BACT</name>
<dbReference type="Gene3D" id="1.20.120.1870">
    <property type="entry name" value="Fic/DOC protein, Fido domain"/>
    <property type="match status" value="1"/>
</dbReference>
<evidence type="ECO:0000313" key="3">
    <source>
        <dbReference type="Proteomes" id="UP000177383"/>
    </source>
</evidence>
<dbReference type="STRING" id="1798375.A2773_02190"/>
<proteinExistence type="predicted"/>
<comment type="caution">
    <text evidence="2">The sequence shown here is derived from an EMBL/GenBank/DDBJ whole genome shotgun (WGS) entry which is preliminary data.</text>
</comment>
<accession>A0A1F5ZQH7</accession>
<dbReference type="GO" id="GO:0016301">
    <property type="term" value="F:kinase activity"/>
    <property type="evidence" value="ECO:0007669"/>
    <property type="project" value="InterPro"/>
</dbReference>
<dbReference type="PIRSF" id="PIRSF018297">
    <property type="entry name" value="Doc"/>
    <property type="match status" value="1"/>
</dbReference>
<dbReference type="EMBL" id="MFJE01000013">
    <property type="protein sequence ID" value="OGG14574.1"/>
    <property type="molecule type" value="Genomic_DNA"/>
</dbReference>
<evidence type="ECO:0000313" key="2">
    <source>
        <dbReference type="EMBL" id="OGG14574.1"/>
    </source>
</evidence>
<organism evidence="2 3">
    <name type="scientific">Candidatus Gottesmanbacteria bacterium RIFCSPHIGHO2_01_FULL_39_10</name>
    <dbReference type="NCBI Taxonomy" id="1798375"/>
    <lineage>
        <taxon>Bacteria</taxon>
        <taxon>Candidatus Gottesmaniibacteriota</taxon>
    </lineage>
</organism>
<dbReference type="InterPro" id="IPR006440">
    <property type="entry name" value="Doc"/>
</dbReference>
<dbReference type="AlphaFoldDB" id="A0A1F5ZQH7"/>
<dbReference type="Pfam" id="PF02661">
    <property type="entry name" value="Fic"/>
    <property type="match status" value="1"/>
</dbReference>
<dbReference type="Proteomes" id="UP000177383">
    <property type="component" value="Unassembled WGS sequence"/>
</dbReference>
<protein>
    <recommendedName>
        <fullName evidence="1">Fido domain-containing protein</fullName>
    </recommendedName>
</protein>
<dbReference type="NCBIfam" id="TIGR01550">
    <property type="entry name" value="DOC_P1"/>
    <property type="match status" value="1"/>
</dbReference>
<dbReference type="PANTHER" id="PTHR39426:SF1">
    <property type="entry name" value="HOMOLOGY TO DEATH-ON-CURING PROTEIN OF PHAGE P1"/>
    <property type="match status" value="1"/>
</dbReference>
<gene>
    <name evidence="2" type="ORF">A2773_02190</name>
</gene>
<sequence length="127" mass="14573">MIYLTIEEVYFLHELSLQKAGGRPGVRDFTLIHSAVSRPAATFAGIDLYKDIYQKGAALIHSLILNHPFEDANKRTGFFSLNAFFHKNGYELKFTENEGIKLCLKIENKSYSFKNIASWLKKNTRKI</sequence>
<feature type="domain" description="Fido" evidence="1">
    <location>
        <begin position="4"/>
        <end position="122"/>
    </location>
</feature>
<dbReference type="InterPro" id="IPR053737">
    <property type="entry name" value="Type_II_TA_Toxin"/>
</dbReference>
<dbReference type="SUPFAM" id="SSF140931">
    <property type="entry name" value="Fic-like"/>
    <property type="match status" value="1"/>
</dbReference>
<dbReference type="PROSITE" id="PS51459">
    <property type="entry name" value="FIDO"/>
    <property type="match status" value="1"/>
</dbReference>
<dbReference type="InterPro" id="IPR036597">
    <property type="entry name" value="Fido-like_dom_sf"/>
</dbReference>